<reference evidence="1 2" key="1">
    <citation type="submission" date="2016-07" db="EMBL/GenBank/DDBJ databases">
        <title>Genomic analysis of zinc-resistant bacterium Mucilaginibacter pedocola TBZ30.</title>
        <authorList>
            <person name="Huang J."/>
            <person name="Tang J."/>
        </authorList>
    </citation>
    <scope>NUCLEOTIDE SEQUENCE [LARGE SCALE GENOMIC DNA]</scope>
    <source>
        <strain evidence="1 2">TBZ30</strain>
    </source>
</reference>
<proteinExistence type="predicted"/>
<evidence type="ECO:0000313" key="2">
    <source>
        <dbReference type="Proteomes" id="UP000189739"/>
    </source>
</evidence>
<organism evidence="1 2">
    <name type="scientific">Mucilaginibacter pedocola</name>
    <dbReference type="NCBI Taxonomy" id="1792845"/>
    <lineage>
        <taxon>Bacteria</taxon>
        <taxon>Pseudomonadati</taxon>
        <taxon>Bacteroidota</taxon>
        <taxon>Sphingobacteriia</taxon>
        <taxon>Sphingobacteriales</taxon>
        <taxon>Sphingobacteriaceae</taxon>
        <taxon>Mucilaginibacter</taxon>
    </lineage>
</organism>
<keyword evidence="2" id="KW-1185">Reference proteome</keyword>
<name>A0A1S9PBF7_9SPHI</name>
<dbReference type="Proteomes" id="UP000189739">
    <property type="component" value="Unassembled WGS sequence"/>
</dbReference>
<dbReference type="STRING" id="1792845.BC343_09735"/>
<dbReference type="AlphaFoldDB" id="A0A1S9PBF7"/>
<evidence type="ECO:0000313" key="1">
    <source>
        <dbReference type="EMBL" id="OOQ57948.1"/>
    </source>
</evidence>
<sequence>MLVACDTKNRRKEQLLQAKLAKLRLAADFKPLDEAEAYDFINRYYLPRLDTLPYKGKIYIHPLQGKDFDAIFKTESLKLTQDTQGIKKHPDEVILPAPPGFYDTTRTWDAKRFRNIRVIPDSLIVSTSIRGDDLTERLKLWRKRFEWGYVSISYPQYNPHTKILVLREWIENGDWCGTGREQEFWFKKTPGGWRILSRN</sequence>
<accession>A0A1S9PBF7</accession>
<gene>
    <name evidence="1" type="ORF">BC343_09735</name>
</gene>
<dbReference type="EMBL" id="MBTF01000034">
    <property type="protein sequence ID" value="OOQ57948.1"/>
    <property type="molecule type" value="Genomic_DNA"/>
</dbReference>
<comment type="caution">
    <text evidence="1">The sequence shown here is derived from an EMBL/GenBank/DDBJ whole genome shotgun (WGS) entry which is preliminary data.</text>
</comment>
<protein>
    <submittedName>
        <fullName evidence="1">Uncharacterized protein</fullName>
    </submittedName>
</protein>